<accession>A0A6A5ZGM7</accession>
<evidence type="ECO:0000256" key="1">
    <source>
        <dbReference type="SAM" id="Phobius"/>
    </source>
</evidence>
<keyword evidence="1" id="KW-0812">Transmembrane</keyword>
<gene>
    <name evidence="2" type="ORF">BDV96DRAFT_570386</name>
</gene>
<proteinExistence type="predicted"/>
<keyword evidence="1" id="KW-1133">Transmembrane helix</keyword>
<name>A0A6A5ZGM7_9PLEO</name>
<dbReference type="Proteomes" id="UP000799770">
    <property type="component" value="Unassembled WGS sequence"/>
</dbReference>
<organism evidence="2 3">
    <name type="scientific">Lophiotrema nucula</name>
    <dbReference type="NCBI Taxonomy" id="690887"/>
    <lineage>
        <taxon>Eukaryota</taxon>
        <taxon>Fungi</taxon>
        <taxon>Dikarya</taxon>
        <taxon>Ascomycota</taxon>
        <taxon>Pezizomycotina</taxon>
        <taxon>Dothideomycetes</taxon>
        <taxon>Pleosporomycetidae</taxon>
        <taxon>Pleosporales</taxon>
        <taxon>Lophiotremataceae</taxon>
        <taxon>Lophiotrema</taxon>
    </lineage>
</organism>
<protein>
    <submittedName>
        <fullName evidence="2">Uncharacterized protein</fullName>
    </submittedName>
</protein>
<keyword evidence="1" id="KW-0472">Membrane</keyword>
<feature type="transmembrane region" description="Helical" evidence="1">
    <location>
        <begin position="75"/>
        <end position="98"/>
    </location>
</feature>
<keyword evidence="3" id="KW-1185">Reference proteome</keyword>
<dbReference type="EMBL" id="ML977318">
    <property type="protein sequence ID" value="KAF2117538.1"/>
    <property type="molecule type" value="Genomic_DNA"/>
</dbReference>
<evidence type="ECO:0000313" key="3">
    <source>
        <dbReference type="Proteomes" id="UP000799770"/>
    </source>
</evidence>
<evidence type="ECO:0000313" key="2">
    <source>
        <dbReference type="EMBL" id="KAF2117538.1"/>
    </source>
</evidence>
<dbReference type="AlphaFoldDB" id="A0A6A5ZGM7"/>
<sequence length="116" mass="13618">MNRSCLFEWTILISACSQYFNLILSDPDHAHIRSDGHPTAGHRTQTQTQAHPKLLLDTRTRSDRRLASFTARYDINAALIAWWIRVIVFGVVYSVDIVSKIGYCRRRYARTHEWRR</sequence>
<reference evidence="2" key="1">
    <citation type="journal article" date="2020" name="Stud. Mycol.">
        <title>101 Dothideomycetes genomes: a test case for predicting lifestyles and emergence of pathogens.</title>
        <authorList>
            <person name="Haridas S."/>
            <person name="Albert R."/>
            <person name="Binder M."/>
            <person name="Bloem J."/>
            <person name="Labutti K."/>
            <person name="Salamov A."/>
            <person name="Andreopoulos B."/>
            <person name="Baker S."/>
            <person name="Barry K."/>
            <person name="Bills G."/>
            <person name="Bluhm B."/>
            <person name="Cannon C."/>
            <person name="Castanera R."/>
            <person name="Culley D."/>
            <person name="Daum C."/>
            <person name="Ezra D."/>
            <person name="Gonzalez J."/>
            <person name="Henrissat B."/>
            <person name="Kuo A."/>
            <person name="Liang C."/>
            <person name="Lipzen A."/>
            <person name="Lutzoni F."/>
            <person name="Magnuson J."/>
            <person name="Mondo S."/>
            <person name="Nolan M."/>
            <person name="Ohm R."/>
            <person name="Pangilinan J."/>
            <person name="Park H.-J."/>
            <person name="Ramirez L."/>
            <person name="Alfaro M."/>
            <person name="Sun H."/>
            <person name="Tritt A."/>
            <person name="Yoshinaga Y."/>
            <person name="Zwiers L.-H."/>
            <person name="Turgeon B."/>
            <person name="Goodwin S."/>
            <person name="Spatafora J."/>
            <person name="Crous P."/>
            <person name="Grigoriev I."/>
        </authorList>
    </citation>
    <scope>NUCLEOTIDE SEQUENCE</scope>
    <source>
        <strain evidence="2">CBS 627.86</strain>
    </source>
</reference>